<reference evidence="1" key="1">
    <citation type="submission" date="2020-04" db="EMBL/GenBank/DDBJ databases">
        <authorList>
            <person name="Alioto T."/>
            <person name="Alioto T."/>
            <person name="Gomez Garrido J."/>
        </authorList>
    </citation>
    <scope>NUCLEOTIDE SEQUENCE</scope>
    <source>
        <strain evidence="1">A484AB</strain>
    </source>
</reference>
<comment type="caution">
    <text evidence="1">The sequence shown here is derived from an EMBL/GenBank/DDBJ whole genome shotgun (WGS) entry which is preliminary data.</text>
</comment>
<proteinExistence type="predicted"/>
<protein>
    <submittedName>
        <fullName evidence="1">Uncharacterized protein</fullName>
    </submittedName>
</protein>
<dbReference type="Proteomes" id="UP001152795">
    <property type="component" value="Unassembled WGS sequence"/>
</dbReference>
<organism evidence="1 2">
    <name type="scientific">Paramuricea clavata</name>
    <name type="common">Red gorgonian</name>
    <name type="synonym">Violescent sea-whip</name>
    <dbReference type="NCBI Taxonomy" id="317549"/>
    <lineage>
        <taxon>Eukaryota</taxon>
        <taxon>Metazoa</taxon>
        <taxon>Cnidaria</taxon>
        <taxon>Anthozoa</taxon>
        <taxon>Octocorallia</taxon>
        <taxon>Malacalcyonacea</taxon>
        <taxon>Plexauridae</taxon>
        <taxon>Paramuricea</taxon>
    </lineage>
</organism>
<dbReference type="EMBL" id="CACRXK020047123">
    <property type="protein sequence ID" value="CAB4046186.1"/>
    <property type="molecule type" value="Genomic_DNA"/>
</dbReference>
<evidence type="ECO:0000313" key="2">
    <source>
        <dbReference type="Proteomes" id="UP001152795"/>
    </source>
</evidence>
<keyword evidence="2" id="KW-1185">Reference proteome</keyword>
<gene>
    <name evidence="1" type="ORF">PACLA_8A023173</name>
</gene>
<dbReference type="OrthoDB" id="5989638at2759"/>
<name>A0A6S7KJX6_PARCT</name>
<evidence type="ECO:0000313" key="1">
    <source>
        <dbReference type="EMBL" id="CAB4046186.1"/>
    </source>
</evidence>
<feature type="non-terminal residue" evidence="1">
    <location>
        <position position="93"/>
    </location>
</feature>
<sequence>MSDGKDTDSRKKCGHRHGIVCESCHVLASTLTDIQTKATTANFATTDDRDEVAYMINYSKLAIESWQCHIIRCVNQDQARIDVLELLDNDTIL</sequence>
<accession>A0A6S7KJX6</accession>
<dbReference type="AlphaFoldDB" id="A0A6S7KJX6"/>